<dbReference type="OrthoDB" id="448450at2759"/>
<dbReference type="Pfam" id="PF00378">
    <property type="entry name" value="ECH_1"/>
    <property type="match status" value="1"/>
</dbReference>
<dbReference type="GO" id="GO:0005782">
    <property type="term" value="C:peroxisomal matrix"/>
    <property type="evidence" value="ECO:0007669"/>
    <property type="project" value="TreeGrafter"/>
</dbReference>
<protein>
    <recommendedName>
        <fullName evidence="9">Enoyl-CoA hydratase</fullName>
    </recommendedName>
</protein>
<evidence type="ECO:0000256" key="6">
    <source>
        <dbReference type="SAM" id="Phobius"/>
    </source>
</evidence>
<gene>
    <name evidence="7" type="ORF">Z519_01861</name>
</gene>
<evidence type="ECO:0000256" key="1">
    <source>
        <dbReference type="ARBA" id="ARBA00004275"/>
    </source>
</evidence>
<name>A0A0D2GIR3_CLAB1</name>
<organism evidence="7 8">
    <name type="scientific">Cladophialophora bantiana (strain ATCC 10958 / CBS 173.52 / CDC B-1940 / NIH 8579)</name>
    <name type="common">Xylohypha bantiana</name>
    <dbReference type="NCBI Taxonomy" id="1442370"/>
    <lineage>
        <taxon>Eukaryota</taxon>
        <taxon>Fungi</taxon>
        <taxon>Dikarya</taxon>
        <taxon>Ascomycota</taxon>
        <taxon>Pezizomycotina</taxon>
        <taxon>Eurotiomycetes</taxon>
        <taxon>Chaetothyriomycetidae</taxon>
        <taxon>Chaetothyriales</taxon>
        <taxon>Herpotrichiellaceae</taxon>
        <taxon>Cladophialophora</taxon>
    </lineage>
</organism>
<keyword evidence="5" id="KW-0413">Isomerase</keyword>
<evidence type="ECO:0000256" key="5">
    <source>
        <dbReference type="ARBA" id="ARBA00023235"/>
    </source>
</evidence>
<dbReference type="FunFam" id="3.90.226.10:FF:000048">
    <property type="entry name" value="3,2-trans-enoyl-CoA isomerase"/>
    <property type="match status" value="1"/>
</dbReference>
<keyword evidence="6" id="KW-1133">Transmembrane helix</keyword>
<feature type="transmembrane region" description="Helical" evidence="6">
    <location>
        <begin position="108"/>
        <end position="134"/>
    </location>
</feature>
<dbReference type="GeneID" id="27694789"/>
<keyword evidence="4" id="KW-0576">Peroxisome</keyword>
<dbReference type="AlphaFoldDB" id="A0A0D2GIR3"/>
<evidence type="ECO:0000256" key="3">
    <source>
        <dbReference type="ARBA" id="ARBA00005254"/>
    </source>
</evidence>
<keyword evidence="8" id="KW-1185">Reference proteome</keyword>
<dbReference type="Gene3D" id="3.90.226.10">
    <property type="entry name" value="2-enoyl-CoA Hydratase, Chain A, domain 1"/>
    <property type="match status" value="1"/>
</dbReference>
<dbReference type="InterPro" id="IPR001753">
    <property type="entry name" value="Enoyl-CoA_hydra/iso"/>
</dbReference>
<dbReference type="InterPro" id="IPR029045">
    <property type="entry name" value="ClpP/crotonase-like_dom_sf"/>
</dbReference>
<proteinExistence type="inferred from homology"/>
<comment type="pathway">
    <text evidence="2">Lipid metabolism; fatty acid beta-oxidation.</text>
</comment>
<keyword evidence="6" id="KW-0812">Transmembrane</keyword>
<evidence type="ECO:0000313" key="7">
    <source>
        <dbReference type="EMBL" id="KIW98277.1"/>
    </source>
</evidence>
<dbReference type="PANTHER" id="PTHR43684">
    <property type="match status" value="1"/>
</dbReference>
<accession>A0A0D2GIR3</accession>
<evidence type="ECO:0008006" key="9">
    <source>
        <dbReference type="Google" id="ProtNLM"/>
    </source>
</evidence>
<dbReference type="SUPFAM" id="SSF52096">
    <property type="entry name" value="ClpP/crotonase"/>
    <property type="match status" value="1"/>
</dbReference>
<dbReference type="EMBL" id="KN846981">
    <property type="protein sequence ID" value="KIW98277.1"/>
    <property type="molecule type" value="Genomic_DNA"/>
</dbReference>
<dbReference type="CDD" id="cd06558">
    <property type="entry name" value="crotonase-like"/>
    <property type="match status" value="1"/>
</dbReference>
<dbReference type="GO" id="GO:0004165">
    <property type="term" value="F:delta(3)-delta(2)-enoyl-CoA isomerase activity"/>
    <property type="evidence" value="ECO:0007669"/>
    <property type="project" value="UniProtKB-ARBA"/>
</dbReference>
<evidence type="ECO:0000313" key="8">
    <source>
        <dbReference type="Proteomes" id="UP000053789"/>
    </source>
</evidence>
<keyword evidence="6" id="KW-0472">Membrane</keyword>
<dbReference type="InterPro" id="IPR051053">
    <property type="entry name" value="ECH/Chromodomain_protein"/>
</dbReference>
<dbReference type="PANTHER" id="PTHR43684:SF1">
    <property type="entry name" value="ENOYL-COA DELTA ISOMERASE 2"/>
    <property type="match status" value="1"/>
</dbReference>
<evidence type="ECO:0000256" key="2">
    <source>
        <dbReference type="ARBA" id="ARBA00005005"/>
    </source>
</evidence>
<dbReference type="HOGENOM" id="CLU_009834_6_2_1"/>
<evidence type="ECO:0000256" key="4">
    <source>
        <dbReference type="ARBA" id="ARBA00023140"/>
    </source>
</evidence>
<comment type="subcellular location">
    <subcellularLocation>
        <location evidence="1">Peroxisome</location>
    </subcellularLocation>
</comment>
<reference evidence="7" key="1">
    <citation type="submission" date="2015-01" db="EMBL/GenBank/DDBJ databases">
        <title>The Genome Sequence of Cladophialophora bantiana CBS 173.52.</title>
        <authorList>
            <consortium name="The Broad Institute Genomics Platform"/>
            <person name="Cuomo C."/>
            <person name="de Hoog S."/>
            <person name="Gorbushina A."/>
            <person name="Stielow B."/>
            <person name="Teixiera M."/>
            <person name="Abouelleil A."/>
            <person name="Chapman S.B."/>
            <person name="Priest M."/>
            <person name="Young S.K."/>
            <person name="Wortman J."/>
            <person name="Nusbaum C."/>
            <person name="Birren B."/>
        </authorList>
    </citation>
    <scope>NUCLEOTIDE SEQUENCE [LARGE SCALE GENOMIC DNA]</scope>
    <source>
        <strain evidence="7">CBS 173.52</strain>
    </source>
</reference>
<dbReference type="RefSeq" id="XP_016624946.1">
    <property type="nucleotide sequence ID" value="XM_016759618.1"/>
</dbReference>
<dbReference type="GO" id="GO:0006635">
    <property type="term" value="P:fatty acid beta-oxidation"/>
    <property type="evidence" value="ECO:0007669"/>
    <property type="project" value="TreeGrafter"/>
</dbReference>
<sequence length="276" mass="29858">MSNGDELSLTSDGRIAIITINRPRKLNALTGSLYVALGELLRQIDERDDIIVTVLTGTGRFFSAGADISAGSLEDDANSKKNPRLAALDSFAAVTLDVTRAFYQHRKILIAALNGPVVGLSAALIALADFIYAAPHTYLLTPFSSIGSLAEGASSRTFVQRLRLGKANEALIMGKRIACDELVVSGFINKVISPESGRRNDSSVFFEDVLNEVKESLGTHLNDSSILAIKELIRRPEREILDQQNLLEVFAGTERFTKGIVQASFKALASGARHKL</sequence>
<comment type="similarity">
    <text evidence="3">Belongs to the enoyl-CoA hydratase/isomerase family.</text>
</comment>
<dbReference type="Proteomes" id="UP000053789">
    <property type="component" value="Unassembled WGS sequence"/>
</dbReference>